<accession>H1DJS3</accession>
<evidence type="ECO:0000259" key="1">
    <source>
        <dbReference type="Pfam" id="PF13709"/>
    </source>
</evidence>
<dbReference type="EMBL" id="ADMC01000027">
    <property type="protein sequence ID" value="EHP45923.1"/>
    <property type="molecule type" value="Genomic_DNA"/>
</dbReference>
<dbReference type="Proteomes" id="UP000004892">
    <property type="component" value="Unassembled WGS sequence"/>
</dbReference>
<protein>
    <recommendedName>
        <fullName evidence="1">DUF4159 domain-containing protein</fullName>
    </recommendedName>
</protein>
<name>H1DJS3_9BACT</name>
<dbReference type="Gene3D" id="3.40.50.12140">
    <property type="entry name" value="Domain of unknown function DUF4159"/>
    <property type="match status" value="1"/>
</dbReference>
<proteinExistence type="predicted"/>
<dbReference type="InterPro" id="IPR025297">
    <property type="entry name" value="DUF4159"/>
</dbReference>
<dbReference type="Pfam" id="PF13709">
    <property type="entry name" value="DUF4159"/>
    <property type="match status" value="1"/>
</dbReference>
<dbReference type="AlphaFoldDB" id="H1DJS3"/>
<reference evidence="2 3" key="1">
    <citation type="submission" date="2012-01" db="EMBL/GenBank/DDBJ databases">
        <title>The Genome Sequence of Odoribacter laneus YIT 12061.</title>
        <authorList>
            <consortium name="The Broad Institute Genome Sequencing Platform"/>
            <person name="Earl A."/>
            <person name="Ward D."/>
            <person name="Feldgarden M."/>
            <person name="Gevers D."/>
            <person name="Morotomi M."/>
            <person name="Young S.K."/>
            <person name="Zeng Q."/>
            <person name="Gargeya S."/>
            <person name="Fitzgerald M."/>
            <person name="Haas B."/>
            <person name="Abouelleil A."/>
            <person name="Alvarado L."/>
            <person name="Arachchi H.M."/>
            <person name="Berlin A."/>
            <person name="Chapman S.B."/>
            <person name="Gearin G."/>
            <person name="Goldberg J."/>
            <person name="Griggs A."/>
            <person name="Gujja S."/>
            <person name="Hansen M."/>
            <person name="Heiman D."/>
            <person name="Howarth C."/>
            <person name="Larimer J."/>
            <person name="Lui A."/>
            <person name="MacDonald P.J.P."/>
            <person name="McCowen C."/>
            <person name="Montmayeur A."/>
            <person name="Murphy C."/>
            <person name="Neiman D."/>
            <person name="Pearson M."/>
            <person name="Priest M."/>
            <person name="Roberts A."/>
            <person name="Saif S."/>
            <person name="Shea T."/>
            <person name="Sisk P."/>
            <person name="Stolte C."/>
            <person name="Sykes S."/>
            <person name="Wortman J."/>
            <person name="Nusbaum C."/>
            <person name="Birren B."/>
        </authorList>
    </citation>
    <scope>NUCLEOTIDE SEQUENCE [LARGE SCALE GENOMIC DNA]</scope>
    <source>
        <strain evidence="2 3">YIT 12061</strain>
    </source>
</reference>
<gene>
    <name evidence="2" type="ORF">HMPREF9449_02509</name>
</gene>
<evidence type="ECO:0000313" key="2">
    <source>
        <dbReference type="EMBL" id="EHP45923.1"/>
    </source>
</evidence>
<dbReference type="GeneID" id="98070673"/>
<comment type="caution">
    <text evidence="2">The sequence shown here is derived from an EMBL/GenBank/DDBJ whole genome shotgun (WGS) entry which is preliminary data.</text>
</comment>
<dbReference type="STRING" id="742817.HMPREF9449_02509"/>
<dbReference type="HOGENOM" id="CLU_1254881_0_0_10"/>
<dbReference type="PATRIC" id="fig|742817.3.peg.2687"/>
<organism evidence="2 3">
    <name type="scientific">Odoribacter laneus YIT 12061</name>
    <dbReference type="NCBI Taxonomy" id="742817"/>
    <lineage>
        <taxon>Bacteria</taxon>
        <taxon>Pseudomonadati</taxon>
        <taxon>Bacteroidota</taxon>
        <taxon>Bacteroidia</taxon>
        <taxon>Bacteroidales</taxon>
        <taxon>Odoribacteraceae</taxon>
        <taxon>Odoribacter</taxon>
    </lineage>
</organism>
<dbReference type="RefSeq" id="WP_009137654.1">
    <property type="nucleotide sequence ID" value="NZ_JH594597.1"/>
</dbReference>
<evidence type="ECO:0000313" key="3">
    <source>
        <dbReference type="Proteomes" id="UP000004892"/>
    </source>
</evidence>
<keyword evidence="3" id="KW-1185">Reference proteome</keyword>
<sequence length="220" mass="25670">MEDILKILLVVALFAFIPRWIWGQKTKQKIALLKQKGIENEKVKGYWIHLISFYNKNLGSDFARIPVWVDTADRIIFEYPFVYAESEGTPVFSPGEIHNLQEYTEAGGFLQIHNTVGKSEDFSPVLSKLFPQEKQIKIGWEHPIFNQSYKFPEDFPCLQQLYKNAPPVWGIIKEERLCIFYEEFKTEAVQKQNGETFNIQPVSEEIRKIEANIVNYAFSN</sequence>
<feature type="domain" description="DUF4159" evidence="1">
    <location>
        <begin position="44"/>
        <end position="218"/>
    </location>
</feature>